<keyword evidence="2" id="KW-1185">Reference proteome</keyword>
<dbReference type="RefSeq" id="WP_036160852.1">
    <property type="nucleotide sequence ID" value="NZ_JAMB01000005.1"/>
</dbReference>
<dbReference type="Proteomes" id="UP000054058">
    <property type="component" value="Unassembled WGS sequence"/>
</dbReference>
<comment type="caution">
    <text evidence="1">The sequence shown here is derived from an EMBL/GenBank/DDBJ whole genome shotgun (WGS) entry which is preliminary data.</text>
</comment>
<evidence type="ECO:0000313" key="2">
    <source>
        <dbReference type="Proteomes" id="UP000054058"/>
    </source>
</evidence>
<evidence type="ECO:0000313" key="1">
    <source>
        <dbReference type="EMBL" id="ETX11178.1"/>
    </source>
</evidence>
<dbReference type="Gene3D" id="1.20.120.330">
    <property type="entry name" value="Nucleotidyltransferases domain 2"/>
    <property type="match status" value="1"/>
</dbReference>
<evidence type="ECO:0008006" key="3">
    <source>
        <dbReference type="Google" id="ProtNLM"/>
    </source>
</evidence>
<organism evidence="1 2">
    <name type="scientific">Marinomonas ushuaiensis DSM 15871</name>
    <dbReference type="NCBI Taxonomy" id="1122207"/>
    <lineage>
        <taxon>Bacteria</taxon>
        <taxon>Pseudomonadati</taxon>
        <taxon>Pseudomonadota</taxon>
        <taxon>Gammaproteobacteria</taxon>
        <taxon>Oceanospirillales</taxon>
        <taxon>Oceanospirillaceae</taxon>
        <taxon>Marinomonas</taxon>
    </lineage>
</organism>
<dbReference type="PATRIC" id="fig|1122207.3.peg.1597"/>
<proteinExistence type="predicted"/>
<reference evidence="1 2" key="1">
    <citation type="submission" date="2014-01" db="EMBL/GenBank/DDBJ databases">
        <title>Marinomonas ushuaiensis DSM 15871 Genome Sequencing.</title>
        <authorList>
            <person name="Lai Q."/>
            <person name="Shao Z.S."/>
        </authorList>
    </citation>
    <scope>NUCLEOTIDE SEQUENCE [LARGE SCALE GENOMIC DNA]</scope>
    <source>
        <strain evidence="1 2">DSM 15871</strain>
    </source>
</reference>
<dbReference type="SUPFAM" id="SSF158668">
    <property type="entry name" value="MtlR-like"/>
    <property type="match status" value="1"/>
</dbReference>
<dbReference type="AlphaFoldDB" id="X7E7N3"/>
<protein>
    <recommendedName>
        <fullName evidence="3">Apea-like HEPN domain-containing protein</fullName>
    </recommendedName>
</protein>
<dbReference type="EMBL" id="JAMB01000005">
    <property type="protein sequence ID" value="ETX11178.1"/>
    <property type="molecule type" value="Genomic_DNA"/>
</dbReference>
<name>X7E7N3_9GAMM</name>
<dbReference type="InterPro" id="IPR038026">
    <property type="entry name" value="MtlR-like_sf"/>
</dbReference>
<sequence>MEKPEEFVKIDLDDSLKKRIELHLELMDKHALNIIRSAAKIEVILNEAVKAKFVNEIGVQKVVGDSLARLIQLAFALGVIKQKTYESLLNFKSVRNRMAHGEETDLQVKDLLSMLLFLGSDAERVVQEKGSYLAEWHQISLEILVEHVEAEVNA</sequence>
<accession>X7E7N3</accession>
<gene>
    <name evidence="1" type="ORF">MUS1_12310</name>
</gene>